<reference evidence="1" key="2">
    <citation type="journal article" date="2015" name="Fish Shellfish Immunol.">
        <title>Early steps in the European eel (Anguilla anguilla)-Vibrio vulnificus interaction in the gills: Role of the RtxA13 toxin.</title>
        <authorList>
            <person name="Callol A."/>
            <person name="Pajuelo D."/>
            <person name="Ebbesson L."/>
            <person name="Teles M."/>
            <person name="MacKenzie S."/>
            <person name="Amaro C."/>
        </authorList>
    </citation>
    <scope>NUCLEOTIDE SEQUENCE</scope>
</reference>
<dbReference type="EMBL" id="GBXM01089786">
    <property type="protein sequence ID" value="JAH18791.1"/>
    <property type="molecule type" value="Transcribed_RNA"/>
</dbReference>
<organism evidence="1">
    <name type="scientific">Anguilla anguilla</name>
    <name type="common">European freshwater eel</name>
    <name type="synonym">Muraena anguilla</name>
    <dbReference type="NCBI Taxonomy" id="7936"/>
    <lineage>
        <taxon>Eukaryota</taxon>
        <taxon>Metazoa</taxon>
        <taxon>Chordata</taxon>
        <taxon>Craniata</taxon>
        <taxon>Vertebrata</taxon>
        <taxon>Euteleostomi</taxon>
        <taxon>Actinopterygii</taxon>
        <taxon>Neopterygii</taxon>
        <taxon>Teleostei</taxon>
        <taxon>Anguilliformes</taxon>
        <taxon>Anguillidae</taxon>
        <taxon>Anguilla</taxon>
    </lineage>
</organism>
<proteinExistence type="predicted"/>
<accession>A0A0E9QPE3</accession>
<protein>
    <submittedName>
        <fullName evidence="1">Uncharacterized protein</fullName>
    </submittedName>
</protein>
<name>A0A0E9QPE3_ANGAN</name>
<evidence type="ECO:0000313" key="1">
    <source>
        <dbReference type="EMBL" id="JAH18791.1"/>
    </source>
</evidence>
<reference evidence="1" key="1">
    <citation type="submission" date="2014-11" db="EMBL/GenBank/DDBJ databases">
        <authorList>
            <person name="Amaro Gonzalez C."/>
        </authorList>
    </citation>
    <scope>NUCLEOTIDE SEQUENCE</scope>
</reference>
<sequence>MEIQYANFNTTIFGYYCTQTSVLNFYPCYNSFM</sequence>
<dbReference type="AlphaFoldDB" id="A0A0E9QPE3"/>